<feature type="transmembrane region" description="Helical" evidence="1">
    <location>
        <begin position="131"/>
        <end position="147"/>
    </location>
</feature>
<proteinExistence type="predicted"/>
<organism evidence="2 3">
    <name type="scientific">Faecalibacterium prausnitzii</name>
    <dbReference type="NCBI Taxonomy" id="853"/>
    <lineage>
        <taxon>Bacteria</taxon>
        <taxon>Bacillati</taxon>
        <taxon>Bacillota</taxon>
        <taxon>Clostridia</taxon>
        <taxon>Eubacteriales</taxon>
        <taxon>Oscillospiraceae</taxon>
        <taxon>Faecalibacterium</taxon>
    </lineage>
</organism>
<dbReference type="RefSeq" id="WP_097792494.1">
    <property type="nucleotide sequence ID" value="NZ_NOUV01000014.1"/>
</dbReference>
<dbReference type="EMBL" id="NOUV01000014">
    <property type="protein sequence ID" value="PDX86631.1"/>
    <property type="molecule type" value="Genomic_DNA"/>
</dbReference>
<sequence length="401" mass="43820">MTALHGLRILGDLAFYYAFAGFFAAGFGGHPTIWVLLWPAVCFAAATCFRGNPSLRTVLALASAAALPFLPARADQLVYLPAVCYVTLLAVREEFGLSAVQQGERFRWLLRIWPLFGAAMLLWNADAVLTTALPMAITAALALVWFTRTTRQDPEVYSAPSYLLISGGLLAALSGAAFLLSRSAVMNGVKALAAAVYFKLLVPVLQLVLNNVVAYGIVVVFQKLWYAIAWVLALFANRQVAMGDLYESRAGDVRDAIGEESGLLMDGPRVLAGVAVLFAAVLLILAVRHILRRGRAAEPTGAAPMTKRRTSLRTRRRWPGLFLSPNARVRREYRAYLDYCEAHGLTILRGDTSLDIMGRASGMDYVAEAELREIYLRARYAETATAEDAARAAELVKKICE</sequence>
<reference evidence="2 3" key="1">
    <citation type="journal article" date="2017" name="Front. Microbiol.">
        <title>New Insights into the Diversity of the Genus Faecalibacterium.</title>
        <authorList>
            <person name="Benevides L."/>
            <person name="Burman S."/>
            <person name="Martin R."/>
            <person name="Robert V."/>
            <person name="Thomas M."/>
            <person name="Miquel S."/>
            <person name="Chain F."/>
            <person name="Sokol H."/>
            <person name="Bermudez-Humaran L.G."/>
            <person name="Morrison M."/>
            <person name="Langella P."/>
            <person name="Azevedo V.A."/>
            <person name="Chatel J.M."/>
            <person name="Soares S."/>
        </authorList>
    </citation>
    <scope>NUCLEOTIDE SEQUENCE [LARGE SCALE GENOMIC DNA]</scope>
    <source>
        <strain evidence="2 3">AHMP21</strain>
    </source>
</reference>
<feature type="transmembrane region" description="Helical" evidence="1">
    <location>
        <begin position="185"/>
        <end position="205"/>
    </location>
</feature>
<keyword evidence="1" id="KW-0472">Membrane</keyword>
<keyword evidence="1" id="KW-0812">Transmembrane</keyword>
<protein>
    <recommendedName>
        <fullName evidence="4">DUF4129 domain-containing protein</fullName>
    </recommendedName>
</protein>
<feature type="transmembrane region" description="Helical" evidence="1">
    <location>
        <begin position="7"/>
        <end position="27"/>
    </location>
</feature>
<evidence type="ECO:0000313" key="3">
    <source>
        <dbReference type="Proteomes" id="UP000220904"/>
    </source>
</evidence>
<feature type="transmembrane region" description="Helical" evidence="1">
    <location>
        <begin position="159"/>
        <end position="179"/>
    </location>
</feature>
<comment type="caution">
    <text evidence="2">The sequence shown here is derived from an EMBL/GenBank/DDBJ whole genome shotgun (WGS) entry which is preliminary data.</text>
</comment>
<feature type="transmembrane region" description="Helical" evidence="1">
    <location>
        <begin position="212"/>
        <end position="236"/>
    </location>
</feature>
<evidence type="ECO:0000313" key="2">
    <source>
        <dbReference type="EMBL" id="PDX86631.1"/>
    </source>
</evidence>
<evidence type="ECO:0008006" key="4">
    <source>
        <dbReference type="Google" id="ProtNLM"/>
    </source>
</evidence>
<name>A0A2A7B5N4_9FIRM</name>
<dbReference type="Proteomes" id="UP000220904">
    <property type="component" value="Unassembled WGS sequence"/>
</dbReference>
<feature type="transmembrane region" description="Helical" evidence="1">
    <location>
        <begin position="270"/>
        <end position="291"/>
    </location>
</feature>
<gene>
    <name evidence="2" type="ORF">CHR60_07785</name>
</gene>
<dbReference type="AlphaFoldDB" id="A0A2A7B5N4"/>
<evidence type="ECO:0000256" key="1">
    <source>
        <dbReference type="SAM" id="Phobius"/>
    </source>
</evidence>
<accession>A0A2A7B5N4</accession>
<keyword evidence="1" id="KW-1133">Transmembrane helix</keyword>
<dbReference type="OrthoDB" id="10001313at2"/>